<evidence type="ECO:0000256" key="6">
    <source>
        <dbReference type="SAM" id="MobiDB-lite"/>
    </source>
</evidence>
<feature type="compositionally biased region" description="Basic and acidic residues" evidence="6">
    <location>
        <begin position="156"/>
        <end position="167"/>
    </location>
</feature>
<dbReference type="OrthoDB" id="689350at2759"/>
<keyword evidence="4" id="KW-0636">Prenylation</keyword>
<feature type="compositionally biased region" description="Basic residues" evidence="6">
    <location>
        <begin position="193"/>
        <end position="204"/>
    </location>
</feature>
<evidence type="ECO:0000256" key="2">
    <source>
        <dbReference type="ARBA" id="ARBA00022481"/>
    </source>
</evidence>
<feature type="compositionally biased region" description="Acidic residues" evidence="6">
    <location>
        <begin position="111"/>
        <end position="123"/>
    </location>
</feature>
<feature type="region of interest" description="Disordered" evidence="6">
    <location>
        <begin position="1"/>
        <end position="25"/>
    </location>
</feature>
<evidence type="ECO:0000256" key="5">
    <source>
        <dbReference type="ARBA" id="ARBA00024045"/>
    </source>
</evidence>
<dbReference type="Pfam" id="PF00403">
    <property type="entry name" value="HMA"/>
    <property type="match status" value="1"/>
</dbReference>
<protein>
    <recommendedName>
        <fullName evidence="7">HMA domain-containing protein</fullName>
    </recommendedName>
</protein>
<sequence>MASSPSAAPPPDQEQQQQQQQPQLPPLHYTTWVLKVSIHCPGCKRKVKKVLQSIEGVYTIDIDPQQQRVIVTGNVDAETLIRKLVKNGRSAELWPEPKPLIKEKKPKQNENSDDDEQEEDDENNEKTAENSEANMRNNGPQRHGVRFGGVETITLDVKEVRQDDRSAPENVAAVEKYPAAEQKAGGGGGQGGAKKKKKKKKKKSGNSNSNATAGSNGAPPSSESEVAKMGPGQVIDQANPGHSFQHPYSNPYDQNPPGYCVPHQSYVVSYNAAHPTISAAPSYYYVPSSPYMHSDLYSKQSAPLESFEILSDENPHACYIM</sequence>
<proteinExistence type="inferred from homology"/>
<evidence type="ECO:0000313" key="8">
    <source>
        <dbReference type="EMBL" id="OIT20456.1"/>
    </source>
</evidence>
<dbReference type="GO" id="GO:0016020">
    <property type="term" value="C:membrane"/>
    <property type="evidence" value="ECO:0007669"/>
    <property type="project" value="UniProtKB-SubCell"/>
</dbReference>
<dbReference type="EMBL" id="MJEQ01005265">
    <property type="protein sequence ID" value="OIT20456.1"/>
    <property type="molecule type" value="Genomic_DNA"/>
</dbReference>
<comment type="subcellular location">
    <subcellularLocation>
        <location evidence="1">Membrane</location>
        <topology evidence="1">Peripheral membrane protein</topology>
    </subcellularLocation>
</comment>
<dbReference type="PANTHER" id="PTHR45868:SF80">
    <property type="entry name" value="F15K9.8-RELATED"/>
    <property type="match status" value="1"/>
</dbReference>
<dbReference type="GO" id="GO:0046872">
    <property type="term" value="F:metal ion binding"/>
    <property type="evidence" value="ECO:0007669"/>
    <property type="project" value="UniProtKB-KW"/>
</dbReference>
<dbReference type="OMA" id="LWPTSME"/>
<feature type="compositionally biased region" description="Low complexity" evidence="6">
    <location>
        <begin position="205"/>
        <end position="217"/>
    </location>
</feature>
<evidence type="ECO:0000313" key="9">
    <source>
        <dbReference type="Proteomes" id="UP000187609"/>
    </source>
</evidence>
<dbReference type="SUPFAM" id="SSF55008">
    <property type="entry name" value="HMA, heavy metal-associated domain"/>
    <property type="match status" value="1"/>
</dbReference>
<keyword evidence="3" id="KW-0479">Metal-binding</keyword>
<accession>A0A1J6K5Y4</accession>
<dbReference type="InterPro" id="IPR006121">
    <property type="entry name" value="HMA_dom"/>
</dbReference>
<feature type="compositionally biased region" description="Basic and acidic residues" evidence="6">
    <location>
        <begin position="99"/>
        <end position="110"/>
    </location>
</feature>
<dbReference type="InterPro" id="IPR036163">
    <property type="entry name" value="HMA_dom_sf"/>
</dbReference>
<evidence type="ECO:0000256" key="3">
    <source>
        <dbReference type="ARBA" id="ARBA00022723"/>
    </source>
</evidence>
<dbReference type="GO" id="GO:0009626">
    <property type="term" value="P:plant-type hypersensitive response"/>
    <property type="evidence" value="ECO:0007669"/>
    <property type="project" value="UniProtKB-KW"/>
</dbReference>
<dbReference type="Gramene" id="OIT20456">
    <property type="protein sequence ID" value="OIT20456"/>
    <property type="gene ID" value="A4A49_38533"/>
</dbReference>
<dbReference type="STRING" id="49451.A0A1J6K5Y4"/>
<dbReference type="Gene3D" id="3.30.70.100">
    <property type="match status" value="1"/>
</dbReference>
<feature type="compositionally biased region" description="Polar residues" evidence="6">
    <location>
        <begin position="130"/>
        <end position="140"/>
    </location>
</feature>
<feature type="compositionally biased region" description="Polar residues" evidence="6">
    <location>
        <begin position="240"/>
        <end position="251"/>
    </location>
</feature>
<comment type="similarity">
    <text evidence="5">Belongs to the HIPP family.</text>
</comment>
<feature type="domain" description="HMA" evidence="7">
    <location>
        <begin position="29"/>
        <end position="96"/>
    </location>
</feature>
<reference evidence="8" key="1">
    <citation type="submission" date="2016-11" db="EMBL/GenBank/DDBJ databases">
        <title>The genome of Nicotiana attenuata.</title>
        <authorList>
            <person name="Xu S."/>
            <person name="Brockmoeller T."/>
            <person name="Gaquerel E."/>
            <person name="Navarro A."/>
            <person name="Kuhl H."/>
            <person name="Gase K."/>
            <person name="Ling Z."/>
            <person name="Zhou W."/>
            <person name="Kreitzer C."/>
            <person name="Stanke M."/>
            <person name="Tang H."/>
            <person name="Lyons E."/>
            <person name="Pandey P."/>
            <person name="Pandey S.P."/>
            <person name="Timmermann B."/>
            <person name="Baldwin I.T."/>
        </authorList>
    </citation>
    <scope>NUCLEOTIDE SEQUENCE [LARGE SCALE GENOMIC DNA]</scope>
    <source>
        <strain evidence="8">UT</strain>
    </source>
</reference>
<dbReference type="PROSITE" id="PS50846">
    <property type="entry name" value="HMA_2"/>
    <property type="match status" value="1"/>
</dbReference>
<comment type="caution">
    <text evidence="8">The sequence shown here is derived from an EMBL/GenBank/DDBJ whole genome shotgun (WGS) entry which is preliminary data.</text>
</comment>
<dbReference type="Proteomes" id="UP000187609">
    <property type="component" value="Unassembled WGS sequence"/>
</dbReference>
<dbReference type="SMR" id="A0A1J6K5Y4"/>
<evidence type="ECO:0000256" key="4">
    <source>
        <dbReference type="ARBA" id="ARBA00023289"/>
    </source>
</evidence>
<evidence type="ECO:0000259" key="7">
    <source>
        <dbReference type="PROSITE" id="PS50846"/>
    </source>
</evidence>
<dbReference type="PANTHER" id="PTHR45868">
    <property type="entry name" value="HEAVY METAL-ASSOCIATED ISOPRENYLATED PLANT PROTEIN 33-RELATED"/>
    <property type="match status" value="1"/>
</dbReference>
<organism evidence="8 9">
    <name type="scientific">Nicotiana attenuata</name>
    <name type="common">Coyote tobacco</name>
    <dbReference type="NCBI Taxonomy" id="49451"/>
    <lineage>
        <taxon>Eukaryota</taxon>
        <taxon>Viridiplantae</taxon>
        <taxon>Streptophyta</taxon>
        <taxon>Embryophyta</taxon>
        <taxon>Tracheophyta</taxon>
        <taxon>Spermatophyta</taxon>
        <taxon>Magnoliopsida</taxon>
        <taxon>eudicotyledons</taxon>
        <taxon>Gunneridae</taxon>
        <taxon>Pentapetalae</taxon>
        <taxon>asterids</taxon>
        <taxon>lamiids</taxon>
        <taxon>Solanales</taxon>
        <taxon>Solanaceae</taxon>
        <taxon>Nicotianoideae</taxon>
        <taxon>Nicotianeae</taxon>
        <taxon>Nicotiana</taxon>
    </lineage>
</organism>
<feature type="compositionally biased region" description="Low complexity" evidence="6">
    <location>
        <begin position="13"/>
        <end position="22"/>
    </location>
</feature>
<keyword evidence="2" id="KW-0488">Methylation</keyword>
<feature type="region of interest" description="Disordered" evidence="6">
    <location>
        <begin position="94"/>
        <end position="251"/>
    </location>
</feature>
<dbReference type="CDD" id="cd00371">
    <property type="entry name" value="HMA"/>
    <property type="match status" value="1"/>
</dbReference>
<name>A0A1J6K5Y4_NICAT</name>
<dbReference type="KEGG" id="nau:109220139"/>
<gene>
    <name evidence="8" type="ORF">A4A49_38533</name>
</gene>
<keyword evidence="9" id="KW-1185">Reference proteome</keyword>
<keyword evidence="4" id="KW-0449">Lipoprotein</keyword>
<dbReference type="AlphaFoldDB" id="A0A1J6K5Y4"/>
<evidence type="ECO:0000256" key="1">
    <source>
        <dbReference type="ARBA" id="ARBA00004170"/>
    </source>
</evidence>